<organism evidence="1 2">
    <name type="scientific">Gallaecimonas pentaromativorans</name>
    <dbReference type="NCBI Taxonomy" id="584787"/>
    <lineage>
        <taxon>Bacteria</taxon>
        <taxon>Pseudomonadati</taxon>
        <taxon>Pseudomonadota</taxon>
        <taxon>Gammaproteobacteria</taxon>
        <taxon>Enterobacterales</taxon>
        <taxon>Gallaecimonadaceae</taxon>
        <taxon>Gallaecimonas</taxon>
    </lineage>
</organism>
<proteinExistence type="predicted"/>
<dbReference type="OrthoDB" id="8888710at2"/>
<evidence type="ECO:0000313" key="1">
    <source>
        <dbReference type="EMBL" id="ROQ29762.1"/>
    </source>
</evidence>
<reference evidence="1 2" key="1">
    <citation type="submission" date="2018-11" db="EMBL/GenBank/DDBJ databases">
        <title>Genomic Encyclopedia of Type Strains, Phase IV (KMG-IV): sequencing the most valuable type-strain genomes for metagenomic binning, comparative biology and taxonomic classification.</title>
        <authorList>
            <person name="Goeker M."/>
        </authorList>
    </citation>
    <scope>NUCLEOTIDE SEQUENCE [LARGE SCALE GENOMIC DNA]</scope>
    <source>
        <strain evidence="1 2">DSM 21945</strain>
    </source>
</reference>
<dbReference type="Proteomes" id="UP000268033">
    <property type="component" value="Unassembled WGS sequence"/>
</dbReference>
<keyword evidence="2" id="KW-1185">Reference proteome</keyword>
<comment type="caution">
    <text evidence="1">The sequence shown here is derived from an EMBL/GenBank/DDBJ whole genome shotgun (WGS) entry which is preliminary data.</text>
</comment>
<evidence type="ECO:0000313" key="2">
    <source>
        <dbReference type="Proteomes" id="UP000268033"/>
    </source>
</evidence>
<name>A0A3N1PE77_9GAMM</name>
<dbReference type="EMBL" id="RJUL01000002">
    <property type="protein sequence ID" value="ROQ29762.1"/>
    <property type="molecule type" value="Genomic_DNA"/>
</dbReference>
<dbReference type="Pfam" id="PF07277">
    <property type="entry name" value="SapC"/>
    <property type="match status" value="1"/>
</dbReference>
<dbReference type="AlphaFoldDB" id="A0A3N1PE77"/>
<protein>
    <submittedName>
        <fullName evidence="1">SapC protein</fullName>
    </submittedName>
</protein>
<dbReference type="STRING" id="584787.GCA_001247655_03064"/>
<dbReference type="RefSeq" id="WP_050658559.1">
    <property type="nucleotide sequence ID" value="NZ_JBLXAC010000019.1"/>
</dbReference>
<gene>
    <name evidence="1" type="ORF">EDC28_102134</name>
</gene>
<accession>A0A3N1PE77</accession>
<sequence>MSQHALLNSVEHSDLKVITQAGAEYGDNLWFTPTFPQEFRAVSAYYPIFFHKDPATDTFHAVALFGFTHNDNLFLDGDHWQAGYIPLSLRRQPFLIGRQRFKEDGMDKEQRVIHIDLAHPRVSRSQGEPLFLPLGGNSDYLDHMAELLETLHLGMEDGQDFVENLKRLALLEVVTLELTLNDGSQHQMVGFYTIDEARLAQLDGETLAELNRRGHLLAIYLAIASQSRMRDLLARKNQRLGL</sequence>
<dbReference type="InterPro" id="IPR010836">
    <property type="entry name" value="SapC"/>
</dbReference>